<sequence length="75" mass="8647">MYFASWSEFFAMGGHAPYVWASYGIMILSLAALIIGSRLSQRRWLALQRRRRQIAQQHFSAGKPNKTTISTTQER</sequence>
<feature type="region of interest" description="Disordered" evidence="13">
    <location>
        <begin position="55"/>
        <end position="75"/>
    </location>
</feature>
<comment type="subcellular location">
    <subcellularLocation>
        <location evidence="2 12">Cell inner membrane</location>
        <topology evidence="2 12">Single-pass membrane protein</topology>
    </subcellularLocation>
</comment>
<feature type="transmembrane region" description="Helical" evidence="12">
    <location>
        <begin position="20"/>
        <end position="40"/>
    </location>
</feature>
<evidence type="ECO:0000256" key="4">
    <source>
        <dbReference type="ARBA" id="ARBA00016461"/>
    </source>
</evidence>
<comment type="caution">
    <text evidence="14">The sequence shown here is derived from an EMBL/GenBank/DDBJ whole genome shotgun (WGS) entry which is preliminary data.</text>
</comment>
<keyword evidence="7 12" id="KW-0997">Cell inner membrane</keyword>
<dbReference type="Proteomes" id="UP001597044">
    <property type="component" value="Unassembled WGS sequence"/>
</dbReference>
<comment type="function">
    <text evidence="1 12">Required for the export of heme to the periplasm for the biogenesis of c-type cytochromes.</text>
</comment>
<dbReference type="PANTHER" id="PTHR37531">
    <property type="entry name" value="HEME EXPORTER PROTEIN D"/>
    <property type="match status" value="1"/>
</dbReference>
<evidence type="ECO:0000256" key="8">
    <source>
        <dbReference type="ARBA" id="ARBA00022692"/>
    </source>
</evidence>
<feature type="compositionally biased region" description="Polar residues" evidence="13">
    <location>
        <begin position="65"/>
        <end position="75"/>
    </location>
</feature>
<evidence type="ECO:0000256" key="5">
    <source>
        <dbReference type="ARBA" id="ARBA00022448"/>
    </source>
</evidence>
<gene>
    <name evidence="14" type="primary">ccmD</name>
    <name evidence="14" type="ORF">ACFQ0F_03800</name>
</gene>
<dbReference type="InterPro" id="IPR007078">
    <property type="entry name" value="Haem_export_protD_CcmD"/>
</dbReference>
<dbReference type="InterPro" id="IPR052075">
    <property type="entry name" value="Heme_exporter_D"/>
</dbReference>
<accession>A0ABW3HHT6</accession>
<keyword evidence="11 12" id="KW-0472">Membrane</keyword>
<keyword evidence="5 12" id="KW-0813">Transport</keyword>
<evidence type="ECO:0000256" key="2">
    <source>
        <dbReference type="ARBA" id="ARBA00004377"/>
    </source>
</evidence>
<evidence type="ECO:0000256" key="6">
    <source>
        <dbReference type="ARBA" id="ARBA00022475"/>
    </source>
</evidence>
<evidence type="ECO:0000313" key="14">
    <source>
        <dbReference type="EMBL" id="MFD0949522.1"/>
    </source>
</evidence>
<evidence type="ECO:0000313" key="15">
    <source>
        <dbReference type="Proteomes" id="UP001597044"/>
    </source>
</evidence>
<dbReference type="PANTHER" id="PTHR37531:SF1">
    <property type="entry name" value="HEME EXPORTER PROTEIN D"/>
    <property type="match status" value="1"/>
</dbReference>
<comment type="similarity">
    <text evidence="3 12">Belongs to the CcmD/CycX/HelD family.</text>
</comment>
<evidence type="ECO:0000256" key="11">
    <source>
        <dbReference type="ARBA" id="ARBA00023136"/>
    </source>
</evidence>
<evidence type="ECO:0000256" key="12">
    <source>
        <dbReference type="RuleBase" id="RU363101"/>
    </source>
</evidence>
<dbReference type="RefSeq" id="WP_340674638.1">
    <property type="nucleotide sequence ID" value="NZ_JBHTIT010000001.1"/>
</dbReference>
<keyword evidence="9 12" id="KW-0201">Cytochrome c-type biogenesis</keyword>
<organism evidence="14 15">
    <name type="scientific">Paraperlucidibaca wandonensis</name>
    <dbReference type="NCBI Taxonomy" id="1268273"/>
    <lineage>
        <taxon>Bacteria</taxon>
        <taxon>Pseudomonadati</taxon>
        <taxon>Pseudomonadota</taxon>
        <taxon>Gammaproteobacteria</taxon>
        <taxon>Moraxellales</taxon>
        <taxon>Moraxellaceae</taxon>
        <taxon>Paraperlucidibaca</taxon>
    </lineage>
</organism>
<evidence type="ECO:0000256" key="9">
    <source>
        <dbReference type="ARBA" id="ARBA00022748"/>
    </source>
</evidence>
<proteinExistence type="inferred from homology"/>
<evidence type="ECO:0000256" key="10">
    <source>
        <dbReference type="ARBA" id="ARBA00022989"/>
    </source>
</evidence>
<evidence type="ECO:0000256" key="3">
    <source>
        <dbReference type="ARBA" id="ARBA00008741"/>
    </source>
</evidence>
<keyword evidence="15" id="KW-1185">Reference proteome</keyword>
<keyword evidence="6 12" id="KW-1003">Cell membrane</keyword>
<dbReference type="Pfam" id="PF04995">
    <property type="entry name" value="CcmD"/>
    <property type="match status" value="1"/>
</dbReference>
<evidence type="ECO:0000256" key="13">
    <source>
        <dbReference type="SAM" id="MobiDB-lite"/>
    </source>
</evidence>
<protein>
    <recommendedName>
        <fullName evidence="4 12">Heme exporter protein D</fullName>
    </recommendedName>
</protein>
<evidence type="ECO:0000256" key="1">
    <source>
        <dbReference type="ARBA" id="ARBA00002442"/>
    </source>
</evidence>
<keyword evidence="10 12" id="KW-1133">Transmembrane helix</keyword>
<dbReference type="NCBIfam" id="TIGR03141">
    <property type="entry name" value="cytochro_ccmD"/>
    <property type="match status" value="1"/>
</dbReference>
<name>A0ABW3HHT6_9GAMM</name>
<dbReference type="EMBL" id="JBHTIT010000001">
    <property type="protein sequence ID" value="MFD0949522.1"/>
    <property type="molecule type" value="Genomic_DNA"/>
</dbReference>
<keyword evidence="8 12" id="KW-0812">Transmembrane</keyword>
<evidence type="ECO:0000256" key="7">
    <source>
        <dbReference type="ARBA" id="ARBA00022519"/>
    </source>
</evidence>
<reference evidence="15" key="1">
    <citation type="journal article" date="2019" name="Int. J. Syst. Evol. Microbiol.">
        <title>The Global Catalogue of Microorganisms (GCM) 10K type strain sequencing project: providing services to taxonomists for standard genome sequencing and annotation.</title>
        <authorList>
            <consortium name="The Broad Institute Genomics Platform"/>
            <consortium name="The Broad Institute Genome Sequencing Center for Infectious Disease"/>
            <person name="Wu L."/>
            <person name="Ma J."/>
        </authorList>
    </citation>
    <scope>NUCLEOTIDE SEQUENCE [LARGE SCALE GENOMIC DNA]</scope>
    <source>
        <strain evidence="15">CCUG 63419</strain>
    </source>
</reference>